<dbReference type="CDD" id="cd13585">
    <property type="entry name" value="PBP2_TMBP_like"/>
    <property type="match status" value="1"/>
</dbReference>
<feature type="chain" id="PRO_5045262061" evidence="4">
    <location>
        <begin position="21"/>
        <end position="421"/>
    </location>
</feature>
<dbReference type="Pfam" id="PF01547">
    <property type="entry name" value="SBP_bac_1"/>
    <property type="match status" value="1"/>
</dbReference>
<dbReference type="Gene3D" id="3.40.190.10">
    <property type="entry name" value="Periplasmic binding protein-like II"/>
    <property type="match status" value="1"/>
</dbReference>
<feature type="signal peptide" evidence="4">
    <location>
        <begin position="1"/>
        <end position="20"/>
    </location>
</feature>
<reference evidence="6" key="1">
    <citation type="journal article" date="2019" name="Int. J. Syst. Evol. Microbiol.">
        <title>The Global Catalogue of Microorganisms (GCM) 10K type strain sequencing project: providing services to taxonomists for standard genome sequencing and annotation.</title>
        <authorList>
            <consortium name="The Broad Institute Genomics Platform"/>
            <consortium name="The Broad Institute Genome Sequencing Center for Infectious Disease"/>
            <person name="Wu L."/>
            <person name="Ma J."/>
        </authorList>
    </citation>
    <scope>NUCLEOTIDE SEQUENCE [LARGE SCALE GENOMIC DNA]</scope>
    <source>
        <strain evidence="6">CCM 7044</strain>
    </source>
</reference>
<gene>
    <name evidence="5" type="ORF">ACFS27_16780</name>
</gene>
<comment type="similarity">
    <text evidence="1">Belongs to the bacterial solute-binding protein 1 family.</text>
</comment>
<evidence type="ECO:0000256" key="4">
    <source>
        <dbReference type="SAM" id="SignalP"/>
    </source>
</evidence>
<evidence type="ECO:0000256" key="2">
    <source>
        <dbReference type="ARBA" id="ARBA00022448"/>
    </source>
</evidence>
<keyword evidence="6" id="KW-1185">Reference proteome</keyword>
<dbReference type="SUPFAM" id="SSF53850">
    <property type="entry name" value="Periplasmic binding protein-like II"/>
    <property type="match status" value="1"/>
</dbReference>
<comment type="caution">
    <text evidence="5">The sequence shown here is derived from an EMBL/GenBank/DDBJ whole genome shotgun (WGS) entry which is preliminary data.</text>
</comment>
<evidence type="ECO:0000256" key="3">
    <source>
        <dbReference type="ARBA" id="ARBA00022729"/>
    </source>
</evidence>
<organism evidence="5 6">
    <name type="scientific">Promicromonospora vindobonensis</name>
    <dbReference type="NCBI Taxonomy" id="195748"/>
    <lineage>
        <taxon>Bacteria</taxon>
        <taxon>Bacillati</taxon>
        <taxon>Actinomycetota</taxon>
        <taxon>Actinomycetes</taxon>
        <taxon>Micrococcales</taxon>
        <taxon>Promicromonosporaceae</taxon>
        <taxon>Promicromonospora</taxon>
    </lineage>
</organism>
<dbReference type="PANTHER" id="PTHR30061:SF50">
    <property type="entry name" value="MALTOSE_MALTODEXTRIN-BINDING PERIPLASMIC PROTEIN"/>
    <property type="match status" value="1"/>
</dbReference>
<accession>A0ABW5VW06</accession>
<keyword evidence="2" id="KW-0813">Transport</keyword>
<sequence>MAVAAASVAAGLTACSGATGADGGPVSITFLTADPQKNLQPAIDGFEKANPNITIEYEYVPFDQYNNLIEQRIGSGDAGVDVYAVDSGAVGALANKGYLEDLTDDFGDQVASEALPATAEANTFDDRLWSVPMWTSAQFLYYNKDLLDEAGVPYPSSDVSDATTYQELLENGKKAQASGAKWGLLFDQINRYYQLQPVIESAGGGSGVTGDDLLTADLANEGWVEAMTWYAQLFEDGVAPRGVATEQMPALFASGQAAYIVSGPWQATANAAEGKVNYGVAANPVFEGGEPAMSTGSWNVGINPATDEMEASKALVEYLGLTKDGNTASAEAGGIAPTFTASFDGFVKGLDERDAPNTTGMGALTSEQLNTIAVNRPNSPGFTQMTDVTGRAFEDIRNGQDVEDTLSGAQDELQGLWDRLR</sequence>
<name>A0ABW5VW06_9MICO</name>
<dbReference type="EMBL" id="JBHUOG010000002">
    <property type="protein sequence ID" value="MFD2795216.1"/>
    <property type="molecule type" value="Genomic_DNA"/>
</dbReference>
<dbReference type="Proteomes" id="UP001597479">
    <property type="component" value="Unassembled WGS sequence"/>
</dbReference>
<protein>
    <submittedName>
        <fullName evidence="5">Extracellular solute-binding protein</fullName>
    </submittedName>
</protein>
<dbReference type="InterPro" id="IPR006059">
    <property type="entry name" value="SBP"/>
</dbReference>
<keyword evidence="3 4" id="KW-0732">Signal</keyword>
<dbReference type="PANTHER" id="PTHR30061">
    <property type="entry name" value="MALTOSE-BINDING PERIPLASMIC PROTEIN"/>
    <property type="match status" value="1"/>
</dbReference>
<evidence type="ECO:0000256" key="1">
    <source>
        <dbReference type="ARBA" id="ARBA00008520"/>
    </source>
</evidence>
<proteinExistence type="inferred from homology"/>
<evidence type="ECO:0000313" key="6">
    <source>
        <dbReference type="Proteomes" id="UP001597479"/>
    </source>
</evidence>
<dbReference type="RefSeq" id="WP_377185081.1">
    <property type="nucleotide sequence ID" value="NZ_JBHUOG010000002.1"/>
</dbReference>
<evidence type="ECO:0000313" key="5">
    <source>
        <dbReference type="EMBL" id="MFD2795216.1"/>
    </source>
</evidence>